<evidence type="ECO:0000259" key="1">
    <source>
        <dbReference type="Pfam" id="PF01408"/>
    </source>
</evidence>
<organism evidence="3 4">
    <name type="scientific">Rhodopirellula islandica</name>
    <dbReference type="NCBI Taxonomy" id="595434"/>
    <lineage>
        <taxon>Bacteria</taxon>
        <taxon>Pseudomonadati</taxon>
        <taxon>Planctomycetota</taxon>
        <taxon>Planctomycetia</taxon>
        <taxon>Pirellulales</taxon>
        <taxon>Pirellulaceae</taxon>
        <taxon>Rhodopirellula</taxon>
    </lineage>
</organism>
<dbReference type="SUPFAM" id="SSF51735">
    <property type="entry name" value="NAD(P)-binding Rossmann-fold domains"/>
    <property type="match status" value="1"/>
</dbReference>
<dbReference type="AlphaFoldDB" id="A0A0J1BE09"/>
<dbReference type="Pfam" id="PF01408">
    <property type="entry name" value="GFO_IDH_MocA"/>
    <property type="match status" value="1"/>
</dbReference>
<dbReference type="PATRIC" id="fig|595434.4.peg.2973"/>
<accession>A0A0J1BE09</accession>
<feature type="domain" description="Gfo/Idh/MocA-like oxidoreductase N-terminal" evidence="1">
    <location>
        <begin position="114"/>
        <end position="236"/>
    </location>
</feature>
<comment type="caution">
    <text evidence="3">The sequence shown here is derived from an EMBL/GenBank/DDBJ whole genome shotgun (WGS) entry which is preliminary data.</text>
</comment>
<protein>
    <submittedName>
        <fullName evidence="3">NADH-dependent dehydrogenase</fullName>
    </submittedName>
</protein>
<evidence type="ECO:0000313" key="4">
    <source>
        <dbReference type="Proteomes" id="UP000036367"/>
    </source>
</evidence>
<dbReference type="STRING" id="595434.RISK_003121"/>
<gene>
    <name evidence="3" type="ORF">RISK_003121</name>
</gene>
<dbReference type="InterPro" id="IPR000683">
    <property type="entry name" value="Gfo/Idh/MocA-like_OxRdtase_N"/>
</dbReference>
<evidence type="ECO:0000259" key="2">
    <source>
        <dbReference type="Pfam" id="PF19051"/>
    </source>
</evidence>
<name>A0A0J1BE09_RHOIS</name>
<sequence>MPPINPADPPKFELQGSPCNLQSALAYPTLPRLQTIPVARSLGLSFPLQASVSGSFNANHDPVALRPHLSPEPHSMQPSRRGFLKTSALAGAVAGSTMTATSKLIAAEETKKLRLAAIGVGGSRGRYNRGGSIARGAAKFATMVAVCDVDDLHTEEFNQDFDGKLNKYRDYREMLEKEKPDVVTIGTPDHWHVPIAIACLRSGADVYCEKPLTLTIDEGKQIRKVVEETGRVFQVGTQQRSSGDLFQKAIAMVQSGYVGDNVNAYIAIGGAPGDGPFETTQAPEDLDWNLWVGPAAKADYCEERRKYFRWFFEYSGGKMTDWGAHHIDIAQWALAPGEDGPTTINGTGEFPKTVPADFNWNSFFDGEASLPNGYNTATSFNIELTFESGSKMVVTNHYQREEENIDFPNGILFEGDKGRIFVNRGKLTGAPVDSLTEEDNAKLDAKIAELRKGKKAMSHMANFFACIEDGGQPISDVWSHHRTMTSCHLCNLALMLGRELKWDPKAERFIDDEQANGLMSRKSRAGFSAETHAAS</sequence>
<proteinExistence type="predicted"/>
<dbReference type="InterPro" id="IPR043906">
    <property type="entry name" value="Gfo/Idh/MocA_OxRdtase_bact_C"/>
</dbReference>
<dbReference type="EMBL" id="LECT01000025">
    <property type="protein sequence ID" value="KLU04853.1"/>
    <property type="molecule type" value="Genomic_DNA"/>
</dbReference>
<dbReference type="PANTHER" id="PTHR43818:SF5">
    <property type="entry name" value="OXIDOREDUCTASE FAMILY PROTEIN"/>
    <property type="match status" value="1"/>
</dbReference>
<dbReference type="GO" id="GO:0000166">
    <property type="term" value="F:nucleotide binding"/>
    <property type="evidence" value="ECO:0007669"/>
    <property type="project" value="InterPro"/>
</dbReference>
<dbReference type="Gene3D" id="3.30.360.10">
    <property type="entry name" value="Dihydrodipicolinate Reductase, domain 2"/>
    <property type="match status" value="1"/>
</dbReference>
<feature type="domain" description="Gfo/Idh/MocA-like oxidoreductase bacterial type C-terminal" evidence="2">
    <location>
        <begin position="277"/>
        <end position="345"/>
    </location>
</feature>
<dbReference type="Pfam" id="PF19051">
    <property type="entry name" value="GFO_IDH_MocA_C2"/>
    <property type="match status" value="2"/>
</dbReference>
<dbReference type="NCBIfam" id="TIGR01409">
    <property type="entry name" value="TAT_signal_seq"/>
    <property type="match status" value="1"/>
</dbReference>
<keyword evidence="4" id="KW-1185">Reference proteome</keyword>
<dbReference type="Gene3D" id="3.40.50.720">
    <property type="entry name" value="NAD(P)-binding Rossmann-like Domain"/>
    <property type="match status" value="1"/>
</dbReference>
<dbReference type="Proteomes" id="UP000036367">
    <property type="component" value="Unassembled WGS sequence"/>
</dbReference>
<dbReference type="InterPro" id="IPR050463">
    <property type="entry name" value="Gfo/Idh/MocA_oxidrdct_glycsds"/>
</dbReference>
<dbReference type="PROSITE" id="PS51318">
    <property type="entry name" value="TAT"/>
    <property type="match status" value="1"/>
</dbReference>
<feature type="domain" description="Gfo/Idh/MocA-like oxidoreductase bacterial type C-terminal" evidence="2">
    <location>
        <begin position="439"/>
        <end position="527"/>
    </location>
</feature>
<dbReference type="InterPro" id="IPR006311">
    <property type="entry name" value="TAT_signal"/>
</dbReference>
<dbReference type="InterPro" id="IPR036291">
    <property type="entry name" value="NAD(P)-bd_dom_sf"/>
</dbReference>
<dbReference type="SUPFAM" id="SSF55347">
    <property type="entry name" value="Glyceraldehyde-3-phosphate dehydrogenase-like, C-terminal domain"/>
    <property type="match status" value="1"/>
</dbReference>
<dbReference type="PANTHER" id="PTHR43818">
    <property type="entry name" value="BCDNA.GH03377"/>
    <property type="match status" value="1"/>
</dbReference>
<reference evidence="3" key="1">
    <citation type="submission" date="2015-05" db="EMBL/GenBank/DDBJ databases">
        <title>Permanent draft genome of Rhodopirellula islandicus K833.</title>
        <authorList>
            <person name="Kizina J."/>
            <person name="Richter M."/>
            <person name="Glockner F.O."/>
            <person name="Harder J."/>
        </authorList>
    </citation>
    <scope>NUCLEOTIDE SEQUENCE [LARGE SCALE GENOMIC DNA]</scope>
    <source>
        <strain evidence="3">K833</strain>
    </source>
</reference>
<dbReference type="InterPro" id="IPR019546">
    <property type="entry name" value="TAT_signal_bac_arc"/>
</dbReference>
<evidence type="ECO:0000313" key="3">
    <source>
        <dbReference type="EMBL" id="KLU04853.1"/>
    </source>
</evidence>